<dbReference type="Proteomes" id="UP000607645">
    <property type="component" value="Unassembled WGS sequence"/>
</dbReference>
<dbReference type="RefSeq" id="WP_155152261.1">
    <property type="nucleotide sequence ID" value="NZ_JACOPQ010000015.1"/>
</dbReference>
<dbReference type="EMBL" id="JACOPQ010000015">
    <property type="protein sequence ID" value="MBC5738470.1"/>
    <property type="molecule type" value="Genomic_DNA"/>
</dbReference>
<accession>A0A8J6MDL0</accession>
<dbReference type="PANTHER" id="PTHR33169">
    <property type="entry name" value="PADR-FAMILY TRANSCRIPTIONAL REGULATOR"/>
    <property type="match status" value="1"/>
</dbReference>
<evidence type="ECO:0000313" key="3">
    <source>
        <dbReference type="Proteomes" id="UP000607645"/>
    </source>
</evidence>
<dbReference type="Gene3D" id="1.10.10.10">
    <property type="entry name" value="Winged helix-like DNA-binding domain superfamily/Winged helix DNA-binding domain"/>
    <property type="match status" value="1"/>
</dbReference>
<dbReference type="Pfam" id="PF03551">
    <property type="entry name" value="PadR"/>
    <property type="match status" value="1"/>
</dbReference>
<evidence type="ECO:0000313" key="2">
    <source>
        <dbReference type="EMBL" id="MBC5738470.1"/>
    </source>
</evidence>
<dbReference type="AlphaFoldDB" id="A0A8J6MDL0"/>
<feature type="domain" description="Transcription regulator PadR N-terminal" evidence="1">
    <location>
        <begin position="21"/>
        <end position="84"/>
    </location>
</feature>
<dbReference type="InterPro" id="IPR036390">
    <property type="entry name" value="WH_DNA-bd_sf"/>
</dbReference>
<reference evidence="2" key="1">
    <citation type="submission" date="2020-08" db="EMBL/GenBank/DDBJ databases">
        <title>Genome public.</title>
        <authorList>
            <person name="Liu C."/>
            <person name="Sun Q."/>
        </authorList>
    </citation>
    <scope>NUCLEOTIDE SEQUENCE</scope>
    <source>
        <strain evidence="2">NSJ-52</strain>
    </source>
</reference>
<dbReference type="InterPro" id="IPR036388">
    <property type="entry name" value="WH-like_DNA-bd_sf"/>
</dbReference>
<dbReference type="InterPro" id="IPR052509">
    <property type="entry name" value="Metal_resp_DNA-bind_regulator"/>
</dbReference>
<gene>
    <name evidence="2" type="ORF">H8S62_15770</name>
</gene>
<sequence length="107" mass="12692">MARKKMDTMTEQMFYVLLALRGERHGYAVMQYILELTEGRVTVGAGTLYALLDRFERDGLIRQTRIEEKRKYYRLTGEGDRALRDECRRIMQQAADMERVLREEGRP</sequence>
<comment type="caution">
    <text evidence="2">The sequence shown here is derived from an EMBL/GenBank/DDBJ whole genome shotgun (WGS) entry which is preliminary data.</text>
</comment>
<evidence type="ECO:0000259" key="1">
    <source>
        <dbReference type="Pfam" id="PF03551"/>
    </source>
</evidence>
<dbReference type="SUPFAM" id="SSF46785">
    <property type="entry name" value="Winged helix' DNA-binding domain"/>
    <property type="match status" value="1"/>
</dbReference>
<dbReference type="InterPro" id="IPR005149">
    <property type="entry name" value="Tscrpt_reg_PadR_N"/>
</dbReference>
<organism evidence="2 3">
    <name type="scientific">Lawsonibacter faecis</name>
    <dbReference type="NCBI Taxonomy" id="2763052"/>
    <lineage>
        <taxon>Bacteria</taxon>
        <taxon>Bacillati</taxon>
        <taxon>Bacillota</taxon>
        <taxon>Clostridia</taxon>
        <taxon>Eubacteriales</taxon>
        <taxon>Oscillospiraceae</taxon>
        <taxon>Lawsonibacter</taxon>
    </lineage>
</organism>
<keyword evidence="3" id="KW-1185">Reference proteome</keyword>
<proteinExistence type="predicted"/>
<name>A0A8J6MDL0_9FIRM</name>
<protein>
    <submittedName>
        <fullName evidence="2">Helix-turn-helix transcriptional regulator</fullName>
    </submittedName>
</protein>
<dbReference type="PANTHER" id="PTHR33169:SF13">
    <property type="entry name" value="PADR-FAMILY TRANSCRIPTIONAL REGULATOR"/>
    <property type="match status" value="1"/>
</dbReference>